<evidence type="ECO:0000256" key="1">
    <source>
        <dbReference type="ARBA" id="ARBA00006499"/>
    </source>
</evidence>
<dbReference type="Proteomes" id="UP000886339">
    <property type="component" value="Unassembled WGS sequence"/>
</dbReference>
<evidence type="ECO:0000313" key="4">
    <source>
        <dbReference type="EMBL" id="HEC07499.1"/>
    </source>
</evidence>
<dbReference type="SUPFAM" id="SSF53474">
    <property type="entry name" value="alpha/beta-Hydrolases"/>
    <property type="match status" value="1"/>
</dbReference>
<dbReference type="PANTHER" id="PTHR10655">
    <property type="entry name" value="LYSOPHOSPHOLIPASE-RELATED"/>
    <property type="match status" value="1"/>
</dbReference>
<dbReference type="InterPro" id="IPR029058">
    <property type="entry name" value="AB_hydrolase_fold"/>
</dbReference>
<dbReference type="Gene3D" id="3.40.50.1820">
    <property type="entry name" value="alpha/beta hydrolase"/>
    <property type="match status" value="1"/>
</dbReference>
<protein>
    <submittedName>
        <fullName evidence="4">Carboxylesterase</fullName>
    </submittedName>
</protein>
<dbReference type="AlphaFoldDB" id="A0A831RYU6"/>
<dbReference type="EMBL" id="DRLF01000400">
    <property type="protein sequence ID" value="HEC07499.1"/>
    <property type="molecule type" value="Genomic_DNA"/>
</dbReference>
<dbReference type="InterPro" id="IPR050565">
    <property type="entry name" value="LYPA1-2/EST-like"/>
</dbReference>
<dbReference type="GO" id="GO:0016787">
    <property type="term" value="F:hydrolase activity"/>
    <property type="evidence" value="ECO:0007669"/>
    <property type="project" value="UniProtKB-KW"/>
</dbReference>
<reference evidence="4" key="1">
    <citation type="journal article" date="2020" name="mSystems">
        <title>Genome- and Community-Level Interaction Insights into Carbon Utilization and Element Cycling Functions of Hydrothermarchaeota in Hydrothermal Sediment.</title>
        <authorList>
            <person name="Zhou Z."/>
            <person name="Liu Y."/>
            <person name="Xu W."/>
            <person name="Pan J."/>
            <person name="Luo Z.H."/>
            <person name="Li M."/>
        </authorList>
    </citation>
    <scope>NUCLEOTIDE SEQUENCE [LARGE SCALE GENOMIC DNA]</scope>
    <source>
        <strain evidence="4">HyVt-458</strain>
    </source>
</reference>
<comment type="caution">
    <text evidence="4">The sequence shown here is derived from an EMBL/GenBank/DDBJ whole genome shotgun (WGS) entry which is preliminary data.</text>
</comment>
<evidence type="ECO:0000259" key="3">
    <source>
        <dbReference type="Pfam" id="PF02230"/>
    </source>
</evidence>
<proteinExistence type="inferred from homology"/>
<feature type="domain" description="Phospholipase/carboxylesterase/thioesterase" evidence="3">
    <location>
        <begin position="9"/>
        <end position="211"/>
    </location>
</feature>
<organism evidence="4">
    <name type="scientific">Thiolapillus brandeum</name>
    <dbReference type="NCBI Taxonomy" id="1076588"/>
    <lineage>
        <taxon>Bacteria</taxon>
        <taxon>Pseudomonadati</taxon>
        <taxon>Pseudomonadota</taxon>
        <taxon>Gammaproteobacteria</taxon>
        <taxon>Chromatiales</taxon>
        <taxon>Sedimenticolaceae</taxon>
        <taxon>Thiolapillus</taxon>
    </lineage>
</organism>
<dbReference type="InterPro" id="IPR003140">
    <property type="entry name" value="PLipase/COase/thioEstase"/>
</dbReference>
<dbReference type="Pfam" id="PF02230">
    <property type="entry name" value="Abhydrolase_2"/>
    <property type="match status" value="1"/>
</dbReference>
<accession>A0A831RYU6</accession>
<keyword evidence="2" id="KW-0378">Hydrolase</keyword>
<name>A0A831RYU6_9GAMM</name>
<evidence type="ECO:0000256" key="2">
    <source>
        <dbReference type="ARBA" id="ARBA00022801"/>
    </source>
</evidence>
<gene>
    <name evidence="4" type="ORF">ENJ12_11630</name>
</gene>
<dbReference type="PANTHER" id="PTHR10655:SF17">
    <property type="entry name" value="LYSOPHOSPHOLIPASE-LIKE PROTEIN 1"/>
    <property type="match status" value="1"/>
</dbReference>
<sequence>MEYPPCLEINPDGPANGTVVWLHGLGADGNDFVPIIPELRLPADRQLRFVFPNAPAIPVTVNSGYVMPAWYDIYGMDLLAKIDVDGILRSTDYLLKLVEKEIDRGVAPENILLAGFSQGGVIALVAALRTDLPLAGVMALSTYLPRTVPVESPVPRRIFQAHGRMDDVVPWQAAADARRRLEGMGHEVSWHEYDMAHAMCAEEIADIRDWLLGR</sequence>
<comment type="similarity">
    <text evidence="1">Belongs to the AB hydrolase superfamily. AB hydrolase 2 family.</text>
</comment>